<reference evidence="3 4" key="1">
    <citation type="submission" date="2024-01" db="EMBL/GenBank/DDBJ databases">
        <title>Genome insights into Plantactinospora sonchi sp. nov.</title>
        <authorList>
            <person name="Wang L."/>
        </authorList>
    </citation>
    <scope>NUCLEOTIDE SEQUENCE [LARGE SCALE GENOMIC DNA]</scope>
    <source>
        <strain evidence="3 4">NEAU-QY2</strain>
    </source>
</reference>
<dbReference type="RefSeq" id="WP_331214902.1">
    <property type="nucleotide sequence ID" value="NZ_JAZGQK010000012.1"/>
</dbReference>
<keyword evidence="2" id="KW-0472">Membrane</keyword>
<name>A0ABU7RTE0_9ACTN</name>
<evidence type="ECO:0000256" key="2">
    <source>
        <dbReference type="SAM" id="Phobius"/>
    </source>
</evidence>
<evidence type="ECO:0000313" key="4">
    <source>
        <dbReference type="Proteomes" id="UP001332243"/>
    </source>
</evidence>
<keyword evidence="4" id="KW-1185">Reference proteome</keyword>
<dbReference type="EMBL" id="JAZGQK010000012">
    <property type="protein sequence ID" value="MEE6259782.1"/>
    <property type="molecule type" value="Genomic_DNA"/>
</dbReference>
<evidence type="ECO:0008006" key="5">
    <source>
        <dbReference type="Google" id="ProtNLM"/>
    </source>
</evidence>
<dbReference type="Proteomes" id="UP001332243">
    <property type="component" value="Unassembled WGS sequence"/>
</dbReference>
<feature type="region of interest" description="Disordered" evidence="1">
    <location>
        <begin position="105"/>
        <end position="128"/>
    </location>
</feature>
<gene>
    <name evidence="3" type="ORF">V1633_14935</name>
</gene>
<keyword evidence="2" id="KW-0812">Transmembrane</keyword>
<accession>A0ABU7RTE0</accession>
<evidence type="ECO:0000313" key="3">
    <source>
        <dbReference type="EMBL" id="MEE6259782.1"/>
    </source>
</evidence>
<evidence type="ECO:0000256" key="1">
    <source>
        <dbReference type="SAM" id="MobiDB-lite"/>
    </source>
</evidence>
<feature type="compositionally biased region" description="Low complexity" evidence="1">
    <location>
        <begin position="105"/>
        <end position="115"/>
    </location>
</feature>
<protein>
    <recommendedName>
        <fullName evidence="5">DUF4233 domain-containing protein</fullName>
    </recommendedName>
</protein>
<feature type="transmembrane region" description="Helical" evidence="2">
    <location>
        <begin position="59"/>
        <end position="77"/>
    </location>
</feature>
<feature type="transmembrane region" description="Helical" evidence="2">
    <location>
        <begin position="34"/>
        <end position="52"/>
    </location>
</feature>
<comment type="caution">
    <text evidence="3">The sequence shown here is derived from an EMBL/GenBank/DDBJ whole genome shotgun (WGS) entry which is preliminary data.</text>
</comment>
<organism evidence="3 4">
    <name type="scientific">Plantactinospora sonchi</name>
    <dbReference type="NCBI Taxonomy" id="1544735"/>
    <lineage>
        <taxon>Bacteria</taxon>
        <taxon>Bacillati</taxon>
        <taxon>Actinomycetota</taxon>
        <taxon>Actinomycetes</taxon>
        <taxon>Micromonosporales</taxon>
        <taxon>Micromonosporaceae</taxon>
        <taxon>Plantactinospora</taxon>
    </lineage>
</organism>
<keyword evidence="2" id="KW-1133">Transmembrane helix</keyword>
<sequence>MDRTARFSMIAAFAGSAVLSAVMAATRRDHGLGLGPAWAWILTALQVTALYAVGRGHGVGWLLGAAVQLCWITYAVLTTQYGFVPGCVVSALVQGYSYLRTVRRPPAGVGARPAPELAEEASGTERGG</sequence>
<proteinExistence type="predicted"/>